<feature type="transmembrane region" description="Helical" evidence="1">
    <location>
        <begin position="213"/>
        <end position="237"/>
    </location>
</feature>
<reference evidence="4" key="1">
    <citation type="submission" date="2017-05" db="EMBL/GenBank/DDBJ databases">
        <title>The Genome Sequence of Enterococcus sp. 4G2_DIV0659.</title>
        <authorList>
            <consortium name="The Broad Institute Genomics Platform"/>
            <consortium name="The Broad Institute Genomic Center for Infectious Diseases"/>
            <person name="Earl A."/>
            <person name="Manson A."/>
            <person name="Schwartman J."/>
            <person name="Gilmore M."/>
            <person name="Abouelleil A."/>
            <person name="Cao P."/>
            <person name="Chapman S."/>
            <person name="Cusick C."/>
            <person name="Shea T."/>
            <person name="Young S."/>
            <person name="Neafsey D."/>
            <person name="Nusbaum C."/>
            <person name="Birren B."/>
        </authorList>
    </citation>
    <scope>NUCLEOTIDE SEQUENCE [LARGE SCALE GENOMIC DNA]</scope>
    <source>
        <strain evidence="4">4G2_DIV0659</strain>
    </source>
</reference>
<evidence type="ECO:0000313" key="5">
    <source>
        <dbReference type="Proteomes" id="UP000195139"/>
    </source>
</evidence>
<organism evidence="4">
    <name type="scientific">Candidatus Enterococcus mansonii</name>
    <dbReference type="NCBI Taxonomy" id="1834181"/>
    <lineage>
        <taxon>Bacteria</taxon>
        <taxon>Bacillati</taxon>
        <taxon>Bacillota</taxon>
        <taxon>Bacilli</taxon>
        <taxon>Lactobacillales</taxon>
        <taxon>Enterococcaceae</taxon>
        <taxon>Enterococcus</taxon>
    </lineage>
</organism>
<keyword evidence="1" id="KW-0812">Transmembrane</keyword>
<reference evidence="3 5" key="2">
    <citation type="submission" date="2018-07" db="EMBL/GenBank/DDBJ databases">
        <title>The Genome Sequence of Enterococcus sp. DIV0659b.</title>
        <authorList>
            <consortium name="The Broad Institute Genomics Platform"/>
            <consortium name="The Broad Institute Genomic Center for Infectious Diseases"/>
            <person name="Earl A."/>
            <person name="Manson A."/>
            <person name="Schwartman J."/>
            <person name="Gilmore M."/>
            <person name="Abouelleil A."/>
            <person name="Cao P."/>
            <person name="Chapman S."/>
            <person name="Cusick C."/>
            <person name="Shea T."/>
            <person name="Young S."/>
            <person name="Neafsey D."/>
            <person name="Nusbaum C."/>
            <person name="Birren B."/>
        </authorList>
    </citation>
    <scope>NUCLEOTIDE SEQUENCE [LARGE SCALE GENOMIC DNA]</scope>
    <source>
        <strain evidence="3 5">4G2_DIV0659</strain>
    </source>
</reference>
<evidence type="ECO:0000313" key="4">
    <source>
        <dbReference type="EMBL" id="OTO08185.1"/>
    </source>
</evidence>
<feature type="transmembrane region" description="Helical" evidence="1">
    <location>
        <begin position="166"/>
        <end position="187"/>
    </location>
</feature>
<dbReference type="RefSeq" id="WP_086331325.1">
    <property type="nucleotide sequence ID" value="NZ_NGLE02000001.1"/>
</dbReference>
<feature type="transmembrane region" description="Helical" evidence="1">
    <location>
        <begin position="82"/>
        <end position="103"/>
    </location>
</feature>
<feature type="transmembrane region" description="Helical" evidence="1">
    <location>
        <begin position="139"/>
        <end position="160"/>
    </location>
</feature>
<evidence type="ECO:0000256" key="1">
    <source>
        <dbReference type="SAM" id="Phobius"/>
    </source>
</evidence>
<sequence>MNLFLYLILVGVNFLMAFAQRIPANPHKNIILETTLPKEKLQDQQVLTVSTTYKKRLLQCAFIFSIIALPIIVIPYDSLTLIYFLVQMFGFIGTSFYLQVIYIRKMTTVKVQNNWTMPTSPILVDTKLVANKNRKLISVWWFLPSILLTIVGCLYSFSVLDLANGSWIIALVSIGIVGMFLAFYYFIARFPVKPLTSDETINQQVNDLMRHHWSVLMAVSALVMSPLAFMPAASITIPYEQMMMLTIGYAFFILAFVFFTFYYLFSSRKKQDQLISLAQEYRYNDEDQYWKYGIYINPNDKRILVPDRVGMNISTNLGNLGGKLSMGIVGILVLIALIASSIPMLISDFSANPFQLSTSRTTVSLSAPLSQSRKIAWKDIESVELLDTMPKDFIRVYGTATENYLTGEFQVDNKPAYLLVLKNKQPILRIQTKDKFYYYTNKDSKLTKNYYHEIQKKINK</sequence>
<dbReference type="EMBL" id="NGLE02000001">
    <property type="protein sequence ID" value="MEI5993431.1"/>
    <property type="molecule type" value="Genomic_DNA"/>
</dbReference>
<feature type="transmembrane region" description="Helical" evidence="1">
    <location>
        <begin position="243"/>
        <end position="265"/>
    </location>
</feature>
<dbReference type="STRING" id="1834181.A5880_002455"/>
<proteinExistence type="predicted"/>
<dbReference type="AlphaFoldDB" id="A0A242CD67"/>
<accession>A0A242CD67</accession>
<evidence type="ECO:0000313" key="3">
    <source>
        <dbReference type="EMBL" id="MEI5993431.1"/>
    </source>
</evidence>
<gene>
    <name evidence="3" type="ORF">A5880_000978</name>
    <name evidence="4" type="ORF">A5880_002455</name>
</gene>
<dbReference type="InterPro" id="IPR027783">
    <property type="entry name" value="Bacterial_PH-related"/>
</dbReference>
<feature type="transmembrane region" description="Helical" evidence="1">
    <location>
        <begin position="57"/>
        <end position="76"/>
    </location>
</feature>
<dbReference type="Proteomes" id="UP000195139">
    <property type="component" value="Unassembled WGS sequence"/>
</dbReference>
<feature type="transmembrane region" description="Helical" evidence="1">
    <location>
        <begin position="6"/>
        <end position="24"/>
    </location>
</feature>
<comment type="caution">
    <text evidence="4">The sequence shown here is derived from an EMBL/GenBank/DDBJ whole genome shotgun (WGS) entry which is preliminary data.</text>
</comment>
<keyword evidence="1" id="KW-0472">Membrane</keyword>
<keyword evidence="5" id="KW-1185">Reference proteome</keyword>
<name>A0A242CD67_9ENTE</name>
<dbReference type="Pfam" id="PF10882">
    <property type="entry name" value="bPH_5"/>
    <property type="match status" value="1"/>
</dbReference>
<feature type="transmembrane region" description="Helical" evidence="1">
    <location>
        <begin position="324"/>
        <end position="346"/>
    </location>
</feature>
<feature type="domain" description="Bacterial Pleckstrin homology" evidence="2">
    <location>
        <begin position="359"/>
        <end position="443"/>
    </location>
</feature>
<dbReference type="OrthoDB" id="157646at2"/>
<evidence type="ECO:0000259" key="2">
    <source>
        <dbReference type="Pfam" id="PF10882"/>
    </source>
</evidence>
<dbReference type="EMBL" id="NGLE01000003">
    <property type="protein sequence ID" value="OTO08185.1"/>
    <property type="molecule type" value="Genomic_DNA"/>
</dbReference>
<protein>
    <recommendedName>
        <fullName evidence="2">Bacterial Pleckstrin homology domain-containing protein</fullName>
    </recommendedName>
</protein>
<keyword evidence="1" id="KW-1133">Transmembrane helix</keyword>